<dbReference type="STRING" id="1408189.CLAC_10740"/>
<organism evidence="5 6">
    <name type="scientific">Corynebacterium lactis RW2-5</name>
    <dbReference type="NCBI Taxonomy" id="1408189"/>
    <lineage>
        <taxon>Bacteria</taxon>
        <taxon>Bacillati</taxon>
        <taxon>Actinomycetota</taxon>
        <taxon>Actinomycetes</taxon>
        <taxon>Mycobacteriales</taxon>
        <taxon>Corynebacteriaceae</taxon>
        <taxon>Corynebacterium</taxon>
    </lineage>
</organism>
<dbReference type="Gene3D" id="3.40.50.12780">
    <property type="entry name" value="N-terminal domain of ligase-like"/>
    <property type="match status" value="1"/>
</dbReference>
<proteinExistence type="inferred from homology"/>
<evidence type="ECO:0000256" key="2">
    <source>
        <dbReference type="ARBA" id="ARBA00022598"/>
    </source>
</evidence>
<sequence length="572" mass="62783">MTSKPQTSLLNKVRKASRATSDMILGLAPVAQAGVLGSMGPGAAGKAASSIYRWDFLPAGLLGIAAARDPHHTAIIDDGGSLTYEELHERSTALARALRHGDVQQRNRIGVLARNHRGFIMALCAHGRLGTDLVLLNTGASAEQTLAVIREQKIDFLFIDEEFTHMLPEDFNDCPVAVSWFENYGDTSCVRDGWTSLQEMLKTAPPPKWPTAELPQRPRRGRVIILTSGTTGTPKGAKRPEPRSWMPASSIMSRIPLRQRRPAYLAAPMFHTWGFATAQLCIALRSTMIMRRKFDPQDSLRIIEAHSPHTIFLVPTMLQRMMEVLPDDYDIGATSLRVIASCGSAIPEGIVKKTLERFGPVLYNQYGSTEVSWATIANPEELKENPTTAGRAPLGTRVQILDADGNRVPDGETGRIFVGNNMLYEGYTRPGADKPVIDGMVCTGDLGHLENGLLYISGREDDMIVSGGENVFPRETEDALSQLEGIRECAVAGVPDERFGQALVAWVVREDSPEGKALTNEQIRAFVKKRLSRFAVPRETVFLDELPRNAVGKVVPRMLPKPWEEAGSEQAA</sequence>
<evidence type="ECO:0000259" key="3">
    <source>
        <dbReference type="Pfam" id="PF00501"/>
    </source>
</evidence>
<dbReference type="Pfam" id="PF00501">
    <property type="entry name" value="AMP-binding"/>
    <property type="match status" value="1"/>
</dbReference>
<dbReference type="Proteomes" id="UP000058446">
    <property type="component" value="Chromosome"/>
</dbReference>
<dbReference type="EMBL" id="CP006841">
    <property type="protein sequence ID" value="ALA68068.1"/>
    <property type="molecule type" value="Genomic_DNA"/>
</dbReference>
<dbReference type="InterPro" id="IPR042099">
    <property type="entry name" value="ANL_N_sf"/>
</dbReference>
<evidence type="ECO:0000259" key="4">
    <source>
        <dbReference type="Pfam" id="PF13193"/>
    </source>
</evidence>
<accession>A0A0K2H294</accession>
<evidence type="ECO:0000313" key="6">
    <source>
        <dbReference type="Proteomes" id="UP000058446"/>
    </source>
</evidence>
<dbReference type="PROSITE" id="PS00455">
    <property type="entry name" value="AMP_BINDING"/>
    <property type="match status" value="1"/>
</dbReference>
<dbReference type="PATRIC" id="fig|1408189.4.peg.2161"/>
<comment type="similarity">
    <text evidence="1">Belongs to the ATP-dependent AMP-binding enzyme family.</text>
</comment>
<dbReference type="InterPro" id="IPR020845">
    <property type="entry name" value="AMP-binding_CS"/>
</dbReference>
<feature type="domain" description="AMP-binding enzyme C-terminal" evidence="4">
    <location>
        <begin position="475"/>
        <end position="553"/>
    </location>
</feature>
<dbReference type="SUPFAM" id="SSF56801">
    <property type="entry name" value="Acetyl-CoA synthetase-like"/>
    <property type="match status" value="1"/>
</dbReference>
<dbReference type="KEGG" id="clw:CLAC_10740"/>
<dbReference type="GO" id="GO:0031956">
    <property type="term" value="F:medium-chain fatty acid-CoA ligase activity"/>
    <property type="evidence" value="ECO:0007669"/>
    <property type="project" value="TreeGrafter"/>
</dbReference>
<reference evidence="5 6" key="1">
    <citation type="submission" date="2013-10" db="EMBL/GenBank/DDBJ databases">
        <title>Complete genome sequence of Corynebacterium lactis DSM 45799(T), isolated from raw cow milk.</title>
        <authorList>
            <person name="Ruckert C."/>
            <person name="Albersmeier A."/>
            <person name="Lipski A."/>
            <person name="Kalinowski J."/>
        </authorList>
    </citation>
    <scope>NUCLEOTIDE SEQUENCE [LARGE SCALE GENOMIC DNA]</scope>
    <source>
        <strain evidence="5 6">RW2-5</strain>
    </source>
</reference>
<feature type="domain" description="AMP-dependent synthetase/ligase" evidence="3">
    <location>
        <begin position="65"/>
        <end position="427"/>
    </location>
</feature>
<protein>
    <submittedName>
        <fullName evidence="5">Acyl-CoA synthetase</fullName>
    </submittedName>
</protein>
<dbReference type="GO" id="GO:0006631">
    <property type="term" value="P:fatty acid metabolic process"/>
    <property type="evidence" value="ECO:0007669"/>
    <property type="project" value="TreeGrafter"/>
</dbReference>
<dbReference type="PANTHER" id="PTHR43201">
    <property type="entry name" value="ACYL-COA SYNTHETASE"/>
    <property type="match status" value="1"/>
</dbReference>
<dbReference type="Gene3D" id="3.30.300.30">
    <property type="match status" value="1"/>
</dbReference>
<dbReference type="InterPro" id="IPR025110">
    <property type="entry name" value="AMP-bd_C"/>
</dbReference>
<gene>
    <name evidence="5" type="ORF">CLAC_10740</name>
</gene>
<keyword evidence="2" id="KW-0436">Ligase</keyword>
<dbReference type="CDD" id="cd04433">
    <property type="entry name" value="AFD_class_I"/>
    <property type="match status" value="1"/>
</dbReference>
<dbReference type="PANTHER" id="PTHR43201:SF5">
    <property type="entry name" value="MEDIUM-CHAIN ACYL-COA LIGASE ACSF2, MITOCHONDRIAL"/>
    <property type="match status" value="1"/>
</dbReference>
<name>A0A0K2H294_9CORY</name>
<dbReference type="InterPro" id="IPR045851">
    <property type="entry name" value="AMP-bd_C_sf"/>
</dbReference>
<dbReference type="Pfam" id="PF13193">
    <property type="entry name" value="AMP-binding_C"/>
    <property type="match status" value="1"/>
</dbReference>
<evidence type="ECO:0000313" key="5">
    <source>
        <dbReference type="EMBL" id="ALA68068.1"/>
    </source>
</evidence>
<evidence type="ECO:0000256" key="1">
    <source>
        <dbReference type="ARBA" id="ARBA00006432"/>
    </source>
</evidence>
<dbReference type="AlphaFoldDB" id="A0A0K2H294"/>
<dbReference type="InterPro" id="IPR000873">
    <property type="entry name" value="AMP-dep_synth/lig_dom"/>
</dbReference>
<keyword evidence="6" id="KW-1185">Reference proteome</keyword>
<dbReference type="OrthoDB" id="56621at2"/>